<dbReference type="InterPro" id="IPR001401">
    <property type="entry name" value="Dynamin_GTPase"/>
</dbReference>
<dbReference type="AlphaFoldDB" id="A0A6P6XXJ7"/>
<organism evidence="2 3">
    <name type="scientific">Dermatophagoides pteronyssinus</name>
    <name type="common">European house dust mite</name>
    <dbReference type="NCBI Taxonomy" id="6956"/>
    <lineage>
        <taxon>Eukaryota</taxon>
        <taxon>Metazoa</taxon>
        <taxon>Ecdysozoa</taxon>
        <taxon>Arthropoda</taxon>
        <taxon>Chelicerata</taxon>
        <taxon>Arachnida</taxon>
        <taxon>Acari</taxon>
        <taxon>Acariformes</taxon>
        <taxon>Sarcoptiformes</taxon>
        <taxon>Astigmata</taxon>
        <taxon>Psoroptidia</taxon>
        <taxon>Analgoidea</taxon>
        <taxon>Pyroglyphidae</taxon>
        <taxon>Dermatophagoidinae</taxon>
        <taxon>Dermatophagoides</taxon>
    </lineage>
</organism>
<dbReference type="InterPro" id="IPR027417">
    <property type="entry name" value="P-loop_NTPase"/>
</dbReference>
<dbReference type="Proteomes" id="UP000515146">
    <property type="component" value="Unplaced"/>
</dbReference>
<dbReference type="InterPro" id="IPR030381">
    <property type="entry name" value="G_DYNAMIN_dom"/>
</dbReference>
<dbReference type="Pfam" id="PF00350">
    <property type="entry name" value="Dynamin_N"/>
    <property type="match status" value="1"/>
</dbReference>
<dbReference type="SUPFAM" id="SSF52540">
    <property type="entry name" value="P-loop containing nucleoside triphosphate hydrolases"/>
    <property type="match status" value="1"/>
</dbReference>
<dbReference type="GO" id="GO:0005525">
    <property type="term" value="F:GTP binding"/>
    <property type="evidence" value="ECO:0007669"/>
    <property type="project" value="InterPro"/>
</dbReference>
<reference evidence="3" key="1">
    <citation type="submission" date="2025-08" db="UniProtKB">
        <authorList>
            <consortium name="RefSeq"/>
        </authorList>
    </citation>
    <scope>IDENTIFICATION</scope>
    <source>
        <strain evidence="3">Airmid</strain>
    </source>
</reference>
<evidence type="ECO:0000259" key="1">
    <source>
        <dbReference type="PROSITE" id="PS51718"/>
    </source>
</evidence>
<keyword evidence="2" id="KW-1185">Reference proteome</keyword>
<proteinExistence type="predicted"/>
<dbReference type="PANTHER" id="PTHR11566:SF21">
    <property type="entry name" value="DYNAMIN RELATED PROTEIN 1, ISOFORM A"/>
    <property type="match status" value="1"/>
</dbReference>
<dbReference type="PROSITE" id="PS51718">
    <property type="entry name" value="G_DYNAMIN_2"/>
    <property type="match status" value="1"/>
</dbReference>
<sequence>MNCPIITSKLRWNGPIADFIENLPQLVMLGSQSVGKTSIIERIIGHIGIMPTGNGMVTRQPLHMRLCYAPNVEFVAVVSESASLPSLQDLESRNVTNKNYRVAQSTDEMRKHITAALKKNVWLDVKPLFVKIFSSKAPNLYLIDLPGLITIPADDQPDDLDEQIRNLILSYIKQSNSIIIAVSPANQDIANSESLKLARQVDPSGDRTLGVLSKYDLLGEDERQGKPRRQQAVDR</sequence>
<gene>
    <name evidence="3" type="primary">LOC113792343</name>
</gene>
<name>A0A6P6XXJ7_DERPT</name>
<accession>A0A6P6XXJ7</accession>
<dbReference type="PRINTS" id="PR00195">
    <property type="entry name" value="DYNAMIN"/>
</dbReference>
<dbReference type="InParanoid" id="A0A6P6XXJ7"/>
<dbReference type="GO" id="GO:0005874">
    <property type="term" value="C:microtubule"/>
    <property type="evidence" value="ECO:0007669"/>
    <property type="project" value="TreeGrafter"/>
</dbReference>
<dbReference type="CDD" id="cd08771">
    <property type="entry name" value="DLP_1"/>
    <property type="match status" value="1"/>
</dbReference>
<feature type="domain" description="Dynamin-type G" evidence="1">
    <location>
        <begin position="20"/>
        <end position="235"/>
    </location>
</feature>
<dbReference type="InterPro" id="IPR045063">
    <property type="entry name" value="Dynamin_N"/>
</dbReference>
<dbReference type="RefSeq" id="XP_027198052.1">
    <property type="nucleotide sequence ID" value="XM_027342251.1"/>
</dbReference>
<dbReference type="OrthoDB" id="5061070at2759"/>
<evidence type="ECO:0000313" key="2">
    <source>
        <dbReference type="Proteomes" id="UP000515146"/>
    </source>
</evidence>
<dbReference type="SMART" id="SM00053">
    <property type="entry name" value="DYNc"/>
    <property type="match status" value="1"/>
</dbReference>
<dbReference type="GO" id="GO:0005737">
    <property type="term" value="C:cytoplasm"/>
    <property type="evidence" value="ECO:0007669"/>
    <property type="project" value="TreeGrafter"/>
</dbReference>
<dbReference type="GO" id="GO:0003924">
    <property type="term" value="F:GTPase activity"/>
    <property type="evidence" value="ECO:0007669"/>
    <property type="project" value="InterPro"/>
</dbReference>
<dbReference type="Gene3D" id="3.40.50.300">
    <property type="entry name" value="P-loop containing nucleotide triphosphate hydrolases"/>
    <property type="match status" value="1"/>
</dbReference>
<dbReference type="InterPro" id="IPR022812">
    <property type="entry name" value="Dynamin"/>
</dbReference>
<dbReference type="GO" id="GO:0008017">
    <property type="term" value="F:microtubule binding"/>
    <property type="evidence" value="ECO:0007669"/>
    <property type="project" value="TreeGrafter"/>
</dbReference>
<protein>
    <submittedName>
        <fullName evidence="3">Dynamin-A-like</fullName>
    </submittedName>
</protein>
<dbReference type="GO" id="GO:0016020">
    <property type="term" value="C:membrane"/>
    <property type="evidence" value="ECO:0007669"/>
    <property type="project" value="TreeGrafter"/>
</dbReference>
<dbReference type="KEGG" id="dpte:113792343"/>
<dbReference type="PANTHER" id="PTHR11566">
    <property type="entry name" value="DYNAMIN"/>
    <property type="match status" value="1"/>
</dbReference>
<evidence type="ECO:0000313" key="3">
    <source>
        <dbReference type="RefSeq" id="XP_027198052.1"/>
    </source>
</evidence>